<dbReference type="AlphaFoldDB" id="X1A5R6"/>
<proteinExistence type="predicted"/>
<accession>X1A5R6</accession>
<evidence type="ECO:0000313" key="2">
    <source>
        <dbReference type="EMBL" id="GAG77470.1"/>
    </source>
</evidence>
<dbReference type="InterPro" id="IPR018638">
    <property type="entry name" value="DUF2061_membrane"/>
</dbReference>
<reference evidence="2" key="1">
    <citation type="journal article" date="2014" name="Front. Microbiol.">
        <title>High frequency of phylogenetically diverse reductive dehalogenase-homologous genes in deep subseafloor sedimentary metagenomes.</title>
        <authorList>
            <person name="Kawai M."/>
            <person name="Futagami T."/>
            <person name="Toyoda A."/>
            <person name="Takaki Y."/>
            <person name="Nishi S."/>
            <person name="Hori S."/>
            <person name="Arai W."/>
            <person name="Tsubouchi T."/>
            <person name="Morono Y."/>
            <person name="Uchiyama I."/>
            <person name="Ito T."/>
            <person name="Fujiyama A."/>
            <person name="Inagaki F."/>
            <person name="Takami H."/>
        </authorList>
    </citation>
    <scope>NUCLEOTIDE SEQUENCE</scope>
    <source>
        <strain evidence="2">Expedition CK06-06</strain>
    </source>
</reference>
<organism evidence="2">
    <name type="scientific">marine sediment metagenome</name>
    <dbReference type="NCBI Taxonomy" id="412755"/>
    <lineage>
        <taxon>unclassified sequences</taxon>
        <taxon>metagenomes</taxon>
        <taxon>ecological metagenomes</taxon>
    </lineage>
</organism>
<comment type="caution">
    <text evidence="2">The sequence shown here is derived from an EMBL/GenBank/DDBJ whole genome shotgun (WGS) entry which is preliminary data.</text>
</comment>
<protein>
    <recommendedName>
        <fullName evidence="1">DUF2061 domain-containing protein</fullName>
    </recommendedName>
</protein>
<evidence type="ECO:0000259" key="1">
    <source>
        <dbReference type="Pfam" id="PF09834"/>
    </source>
</evidence>
<sequence>MIVAYIITGSLATALSLGLITETVQFIYYFIYESVWTTYHDKRLRRKILDLKEVDLKFDFELIKEISFEFSQTNTFLKEIYDSILRFFDKILQNKYLGEINDVILRDKTYFELKHENRSFT</sequence>
<feature type="domain" description="DUF2061" evidence="1">
    <location>
        <begin position="1"/>
        <end position="37"/>
    </location>
</feature>
<gene>
    <name evidence="2" type="ORF">S01H4_33161</name>
</gene>
<dbReference type="EMBL" id="BART01017418">
    <property type="protein sequence ID" value="GAG77470.1"/>
    <property type="molecule type" value="Genomic_DNA"/>
</dbReference>
<dbReference type="Pfam" id="PF09834">
    <property type="entry name" value="DUF2061"/>
    <property type="match status" value="1"/>
</dbReference>
<name>X1A5R6_9ZZZZ</name>